<evidence type="ECO:0000256" key="10">
    <source>
        <dbReference type="ARBA" id="ARBA00023180"/>
    </source>
</evidence>
<dbReference type="Proteomes" id="UP000516314">
    <property type="component" value="Chromosome 1"/>
</dbReference>
<dbReference type="SUPFAM" id="SSF57016">
    <property type="entry name" value="Plant lectins/antimicrobial peptides"/>
    <property type="match status" value="1"/>
</dbReference>
<dbReference type="InterPro" id="IPR000726">
    <property type="entry name" value="Glyco_hydro_19_cat"/>
</dbReference>
<dbReference type="EMBL" id="LR881466">
    <property type="protein sequence ID" value="CAD5315749.1"/>
    <property type="molecule type" value="Genomic_DNA"/>
</dbReference>
<dbReference type="GO" id="GO:0006952">
    <property type="term" value="P:defense response"/>
    <property type="evidence" value="ECO:0007669"/>
    <property type="project" value="UniProtKB-KW"/>
</dbReference>
<keyword evidence="7" id="KW-0611">Plant defense</keyword>
<evidence type="ECO:0000256" key="2">
    <source>
        <dbReference type="ARBA" id="ARBA00009373"/>
    </source>
</evidence>
<dbReference type="Gene3D" id="3.30.60.10">
    <property type="entry name" value="Endochitinase-like"/>
    <property type="match status" value="1"/>
</dbReference>
<dbReference type="PANTHER" id="PTHR22595">
    <property type="entry name" value="CHITINASE-RELATED"/>
    <property type="match status" value="1"/>
</dbReference>
<dbReference type="GO" id="GO:0008843">
    <property type="term" value="F:endochitinase activity"/>
    <property type="evidence" value="ECO:0007669"/>
    <property type="project" value="UniProtKB-EC"/>
</dbReference>
<dbReference type="Gene3D" id="1.10.530.10">
    <property type="match status" value="1"/>
</dbReference>
<dbReference type="AlphaFoldDB" id="A0A7G2DYF7"/>
<evidence type="ECO:0000256" key="7">
    <source>
        <dbReference type="ARBA" id="ARBA00022821"/>
    </source>
</evidence>
<organism evidence="19 20">
    <name type="scientific">Arabidopsis thaliana</name>
    <name type="common">Mouse-ear cress</name>
    <dbReference type="NCBI Taxonomy" id="3702"/>
    <lineage>
        <taxon>Eukaryota</taxon>
        <taxon>Viridiplantae</taxon>
        <taxon>Streptophyta</taxon>
        <taxon>Embryophyta</taxon>
        <taxon>Tracheophyta</taxon>
        <taxon>Spermatophyta</taxon>
        <taxon>Magnoliopsida</taxon>
        <taxon>eudicotyledons</taxon>
        <taxon>Gunneridae</taxon>
        <taxon>Pentapetalae</taxon>
        <taxon>rosids</taxon>
        <taxon>malvids</taxon>
        <taxon>Brassicales</taxon>
        <taxon>Brassicaceae</taxon>
        <taxon>Camelineae</taxon>
        <taxon>Arabidopsis</taxon>
    </lineage>
</organism>
<evidence type="ECO:0000256" key="17">
    <source>
        <dbReference type="SAM" id="SignalP"/>
    </source>
</evidence>
<evidence type="ECO:0000256" key="8">
    <source>
        <dbReference type="ARBA" id="ARBA00023024"/>
    </source>
</evidence>
<comment type="similarity">
    <text evidence="2">Belongs to the glycosyl hydrolase 19 family. Chitinase class I subfamily.</text>
</comment>
<keyword evidence="9 15" id="KW-1015">Disulfide bond</keyword>
<evidence type="ECO:0000256" key="11">
    <source>
        <dbReference type="ARBA" id="ARBA00023277"/>
    </source>
</evidence>
<evidence type="ECO:0000256" key="13">
    <source>
        <dbReference type="ARBA" id="ARBA00023326"/>
    </source>
</evidence>
<accession>A0A7G2DYF7</accession>
<feature type="disulfide bond" evidence="15">
    <location>
        <begin position="104"/>
        <end position="172"/>
    </location>
</feature>
<feature type="disulfide bond" evidence="15">
    <location>
        <begin position="36"/>
        <end position="49"/>
    </location>
</feature>
<evidence type="ECO:0000256" key="16">
    <source>
        <dbReference type="PROSITE-ProRule" id="PRU00261"/>
    </source>
</evidence>
<dbReference type="InterPro" id="IPR023346">
    <property type="entry name" value="Lysozyme-like_dom_sf"/>
</dbReference>
<comment type="catalytic activity">
    <reaction evidence="1">
        <text>Random endo-hydrolysis of N-acetyl-beta-D-glucosaminide (1-&gt;4)-beta-linkages in chitin and chitodextrins.</text>
        <dbReference type="EC" id="3.2.1.14"/>
    </reaction>
</comment>
<feature type="chain" id="PRO_5028815921" description="chitinase" evidence="17">
    <location>
        <begin position="29"/>
        <end position="303"/>
    </location>
</feature>
<comment type="caution">
    <text evidence="16">Lacks conserved residue(s) required for the propagation of feature annotation.</text>
</comment>
<keyword evidence="5 17" id="KW-0732">Signal</keyword>
<proteinExistence type="inferred from homology"/>
<dbReference type="GO" id="GO:0000272">
    <property type="term" value="P:polysaccharide catabolic process"/>
    <property type="evidence" value="ECO:0007669"/>
    <property type="project" value="UniProtKB-KW"/>
</dbReference>
<dbReference type="EC" id="3.2.1.14" evidence="3"/>
<evidence type="ECO:0000256" key="15">
    <source>
        <dbReference type="PIRSR" id="PIRSR001060-2"/>
    </source>
</evidence>
<protein>
    <recommendedName>
        <fullName evidence="3">chitinase</fullName>
        <ecNumber evidence="3">3.2.1.14</ecNumber>
    </recommendedName>
</protein>
<dbReference type="GO" id="GO:0008061">
    <property type="term" value="F:chitin binding"/>
    <property type="evidence" value="ECO:0007669"/>
    <property type="project" value="UniProtKB-UniRule"/>
</dbReference>
<evidence type="ECO:0000256" key="12">
    <source>
        <dbReference type="ARBA" id="ARBA00023295"/>
    </source>
</evidence>
<evidence type="ECO:0000256" key="5">
    <source>
        <dbReference type="ARBA" id="ARBA00022729"/>
    </source>
</evidence>
<dbReference type="GO" id="GO:0006032">
    <property type="term" value="P:chitin catabolic process"/>
    <property type="evidence" value="ECO:0007669"/>
    <property type="project" value="UniProtKB-KW"/>
</dbReference>
<keyword evidence="11" id="KW-0119">Carbohydrate metabolism</keyword>
<dbReference type="CDD" id="cd00325">
    <property type="entry name" value="chitinase_GH19"/>
    <property type="match status" value="1"/>
</dbReference>
<feature type="domain" description="Chitin-binding type-1" evidence="18">
    <location>
        <begin position="28"/>
        <end position="67"/>
    </location>
</feature>
<reference evidence="19 20" key="1">
    <citation type="submission" date="2020-09" db="EMBL/GenBank/DDBJ databases">
        <authorList>
            <person name="Ashkenazy H."/>
        </authorList>
    </citation>
    <scope>NUCLEOTIDE SEQUENCE [LARGE SCALE GENOMIC DNA]</scope>
    <source>
        <strain evidence="20">cv. Cdm-0</strain>
    </source>
</reference>
<dbReference type="GO" id="GO:0016998">
    <property type="term" value="P:cell wall macromolecule catabolic process"/>
    <property type="evidence" value="ECO:0007669"/>
    <property type="project" value="InterPro"/>
</dbReference>
<evidence type="ECO:0000256" key="3">
    <source>
        <dbReference type="ARBA" id="ARBA00012729"/>
    </source>
</evidence>
<evidence type="ECO:0000313" key="19">
    <source>
        <dbReference type="EMBL" id="CAD5315749.1"/>
    </source>
</evidence>
<evidence type="ECO:0000313" key="20">
    <source>
        <dbReference type="Proteomes" id="UP000516314"/>
    </source>
</evidence>
<evidence type="ECO:0000256" key="6">
    <source>
        <dbReference type="ARBA" id="ARBA00022801"/>
    </source>
</evidence>
<evidence type="ECO:0000256" key="1">
    <source>
        <dbReference type="ARBA" id="ARBA00000822"/>
    </source>
</evidence>
<evidence type="ECO:0000259" key="18">
    <source>
        <dbReference type="PROSITE" id="PS50941"/>
    </source>
</evidence>
<evidence type="ECO:0000256" key="9">
    <source>
        <dbReference type="ARBA" id="ARBA00023157"/>
    </source>
</evidence>
<dbReference type="InterPro" id="IPR001002">
    <property type="entry name" value="Chitin-bd_1"/>
</dbReference>
<dbReference type="Gene3D" id="3.30.20.10">
    <property type="entry name" value="Endochitinase, domain 2"/>
    <property type="match status" value="1"/>
</dbReference>
<sequence>MATQNKIQKNSLIIFLFTLVVIAQTATSQNCLTIGCPGIKECCSHTGYCGTNVEHCGFWCLSGPCQLSKSSSSYRLNDGPRGKIESIVTPALFHRLMRKVGSNCTGKGFYTREAFITAVKSFEGYKGTVAKREIAAILAQFSYESGSKLVTILTINLFFLKMYNNIKKLYFCYKEEVTSETYCSSSKTYPCQSGKKYYGRGLLQSIKWNEFYGEAGKYLGLPLLKDPDMVARSPEVAFKFAMWFWKTEVGPSLRLGFGATTMRINGIECGGMSWNAEAMQNRINQYLEICKWFGVNPGKDLYC</sequence>
<dbReference type="InterPro" id="IPR016283">
    <property type="entry name" value="Glyco_hydro_19"/>
</dbReference>
<keyword evidence="12" id="KW-0326">Glycosidase</keyword>
<dbReference type="SUPFAM" id="SSF53955">
    <property type="entry name" value="Lysozyme-like"/>
    <property type="match status" value="1"/>
</dbReference>
<keyword evidence="6" id="KW-0378">Hydrolase</keyword>
<evidence type="ECO:0000256" key="4">
    <source>
        <dbReference type="ARBA" id="ARBA00022669"/>
    </source>
</evidence>
<dbReference type="Pfam" id="PF00182">
    <property type="entry name" value="Glyco_hydro_19"/>
    <property type="match status" value="1"/>
</dbReference>
<feature type="signal peptide" evidence="17">
    <location>
        <begin position="1"/>
        <end position="28"/>
    </location>
</feature>
<feature type="disulfide bond" evidence="15">
    <location>
        <begin position="183"/>
        <end position="191"/>
    </location>
</feature>
<keyword evidence="10" id="KW-0325">Glycoprotein</keyword>
<keyword evidence="4 16" id="KW-0147">Chitin-binding</keyword>
<dbReference type="PIRSF" id="PIRSF001060">
    <property type="entry name" value="Endochitinase"/>
    <property type="match status" value="1"/>
</dbReference>
<dbReference type="PANTHER" id="PTHR22595:SF197">
    <property type="entry name" value="CHITINASE FAMILY PROTEIN"/>
    <property type="match status" value="1"/>
</dbReference>
<dbReference type="PROSITE" id="PS50941">
    <property type="entry name" value="CHIT_BIND_I_2"/>
    <property type="match status" value="1"/>
</dbReference>
<dbReference type="InterPro" id="IPR036861">
    <property type="entry name" value="Endochitinase-like_sf"/>
</dbReference>
<gene>
    <name evidence="19" type="ORF">AT9943_LOCUS4101</name>
</gene>
<feature type="disulfide bond" evidence="15 16">
    <location>
        <begin position="42"/>
        <end position="56"/>
    </location>
</feature>
<feature type="disulfide bond" evidence="15">
    <location>
        <begin position="269"/>
        <end position="303"/>
    </location>
</feature>
<evidence type="ECO:0000256" key="14">
    <source>
        <dbReference type="PIRSR" id="PIRSR001060-1"/>
    </source>
</evidence>
<keyword evidence="13" id="KW-0624">Polysaccharide degradation</keyword>
<feature type="active site" description="Proton donor" evidence="14">
    <location>
        <position position="144"/>
    </location>
</feature>
<dbReference type="FunFam" id="3.30.20.10:FF:000004">
    <property type="entry name" value="Chitinase family protein"/>
    <property type="match status" value="1"/>
</dbReference>
<keyword evidence="8" id="KW-0146">Chitin degradation</keyword>
<name>A0A7G2DYF7_ARATH</name>